<dbReference type="OrthoDB" id="5503604at2"/>
<dbReference type="Pfam" id="PF01068">
    <property type="entry name" value="DNA_ligase_A_M"/>
    <property type="match status" value="1"/>
</dbReference>
<dbReference type="PANTHER" id="PTHR45674:SF4">
    <property type="entry name" value="DNA LIGASE 1"/>
    <property type="match status" value="1"/>
</dbReference>
<comment type="caution">
    <text evidence="4">The sequence shown here is derived from an EMBL/GenBank/DDBJ whole genome shotgun (WGS) entry which is preliminary data.</text>
</comment>
<evidence type="ECO:0000313" key="4">
    <source>
        <dbReference type="EMBL" id="GGI18494.1"/>
    </source>
</evidence>
<evidence type="ECO:0000256" key="2">
    <source>
        <dbReference type="ARBA" id="ARBA00022598"/>
    </source>
</evidence>
<dbReference type="SUPFAM" id="SSF56091">
    <property type="entry name" value="DNA ligase/mRNA capping enzyme, catalytic domain"/>
    <property type="match status" value="1"/>
</dbReference>
<dbReference type="GO" id="GO:0006273">
    <property type="term" value="P:lagging strand elongation"/>
    <property type="evidence" value="ECO:0007669"/>
    <property type="project" value="TreeGrafter"/>
</dbReference>
<dbReference type="GO" id="GO:0006281">
    <property type="term" value="P:DNA repair"/>
    <property type="evidence" value="ECO:0007669"/>
    <property type="project" value="InterPro"/>
</dbReference>
<evidence type="ECO:0000259" key="3">
    <source>
        <dbReference type="PROSITE" id="PS50160"/>
    </source>
</evidence>
<organism evidence="4 5">
    <name type="scientific">Gottfriedia solisilvae</name>
    <dbReference type="NCBI Taxonomy" id="1516104"/>
    <lineage>
        <taxon>Bacteria</taxon>
        <taxon>Bacillati</taxon>
        <taxon>Bacillota</taxon>
        <taxon>Bacilli</taxon>
        <taxon>Bacillales</taxon>
        <taxon>Bacillaceae</taxon>
        <taxon>Gottfriedia</taxon>
    </lineage>
</organism>
<gene>
    <name evidence="4" type="primary">ligB</name>
    <name evidence="4" type="ORF">GCM10007380_43190</name>
</gene>
<dbReference type="GO" id="GO:0005524">
    <property type="term" value="F:ATP binding"/>
    <property type="evidence" value="ECO:0007669"/>
    <property type="project" value="InterPro"/>
</dbReference>
<dbReference type="Proteomes" id="UP000626244">
    <property type="component" value="Unassembled WGS sequence"/>
</dbReference>
<keyword evidence="2 4" id="KW-0436">Ligase</keyword>
<evidence type="ECO:0000256" key="1">
    <source>
        <dbReference type="ARBA" id="ARBA00007572"/>
    </source>
</evidence>
<dbReference type="InterPro" id="IPR012310">
    <property type="entry name" value="DNA_ligase_ATP-dep_cent"/>
</dbReference>
<keyword evidence="5" id="KW-1185">Reference proteome</keyword>
<dbReference type="Gene3D" id="3.30.470.30">
    <property type="entry name" value="DNA ligase/mRNA capping enzyme"/>
    <property type="match status" value="1"/>
</dbReference>
<evidence type="ECO:0000313" key="5">
    <source>
        <dbReference type="Proteomes" id="UP000626244"/>
    </source>
</evidence>
<dbReference type="EMBL" id="BMHB01000008">
    <property type="protein sequence ID" value="GGI18494.1"/>
    <property type="molecule type" value="Genomic_DNA"/>
</dbReference>
<dbReference type="AlphaFoldDB" id="A0A8J3ARS9"/>
<sequence>MFIEPMLLQTADNPFDSDEHYFELKSNGVRLLLERENGLNKLYTENGAELTGRIPELDILELDDCYLDGVLVCYNDGKEDYEAALNRVNTIQEHKIIQGSKEFPLTYIVFDILRIRKRNLMKEPLSTRKQILADELKDQQFIKKSFFIESDGIMLFEQIKELGLEGIVAKSKDSFYIPAHRSLNWLKVINWKYNVYYITGYKKQGMGLLISEYKNNQFENVGVVEFGMNNGQRKAFFSVTKHIKTGEDKIYTYVEPFIKCKIKNRGQLSNGELIDPIFDDFIV</sequence>
<dbReference type="GO" id="GO:0003910">
    <property type="term" value="F:DNA ligase (ATP) activity"/>
    <property type="evidence" value="ECO:0007669"/>
    <property type="project" value="InterPro"/>
</dbReference>
<reference evidence="5" key="1">
    <citation type="journal article" date="2019" name="Int. J. Syst. Evol. Microbiol.">
        <title>The Global Catalogue of Microorganisms (GCM) 10K type strain sequencing project: providing services to taxonomists for standard genome sequencing and annotation.</title>
        <authorList>
            <consortium name="The Broad Institute Genomics Platform"/>
            <consortium name="The Broad Institute Genome Sequencing Center for Infectious Disease"/>
            <person name="Wu L."/>
            <person name="Ma J."/>
        </authorList>
    </citation>
    <scope>NUCLEOTIDE SEQUENCE [LARGE SCALE GENOMIC DNA]</scope>
    <source>
        <strain evidence="5">CGMCC 1.14993</strain>
    </source>
</reference>
<dbReference type="RefSeq" id="WP_088004228.1">
    <property type="nucleotide sequence ID" value="NZ_BMHB01000008.1"/>
</dbReference>
<dbReference type="Gene3D" id="3.30.1490.70">
    <property type="match status" value="1"/>
</dbReference>
<name>A0A8J3ARS9_9BACI</name>
<dbReference type="GO" id="GO:0006310">
    <property type="term" value="P:DNA recombination"/>
    <property type="evidence" value="ECO:0007669"/>
    <property type="project" value="InterPro"/>
</dbReference>
<feature type="domain" description="ATP-dependent DNA ligase family profile" evidence="3">
    <location>
        <begin position="98"/>
        <end position="188"/>
    </location>
</feature>
<dbReference type="PANTHER" id="PTHR45674">
    <property type="entry name" value="DNA LIGASE 1/3 FAMILY MEMBER"/>
    <property type="match status" value="1"/>
</dbReference>
<comment type="similarity">
    <text evidence="1">Belongs to the ATP-dependent DNA ligase family.</text>
</comment>
<protein>
    <submittedName>
        <fullName evidence="4">SPBc2 prophage-derived DNA ligase-like protein LigB</fullName>
    </submittedName>
</protein>
<proteinExistence type="inferred from homology"/>
<dbReference type="InterPro" id="IPR050191">
    <property type="entry name" value="ATP-dep_DNA_ligase"/>
</dbReference>
<dbReference type="PROSITE" id="PS50160">
    <property type="entry name" value="DNA_LIGASE_A3"/>
    <property type="match status" value="1"/>
</dbReference>
<accession>A0A8J3ARS9</accession>